<dbReference type="GO" id="GO:0009986">
    <property type="term" value="C:cell surface"/>
    <property type="evidence" value="ECO:0007669"/>
    <property type="project" value="TreeGrafter"/>
</dbReference>
<dbReference type="InterPro" id="IPR001547">
    <property type="entry name" value="Glyco_hydro_5"/>
</dbReference>
<protein>
    <recommendedName>
        <fullName evidence="12">Exo-1,3-beta-glucanase D</fullName>
    </recommendedName>
</protein>
<dbReference type="InterPro" id="IPR008999">
    <property type="entry name" value="Actin-crosslinking"/>
</dbReference>
<accession>A0A378MDC5</accession>
<dbReference type="GO" id="GO:0008422">
    <property type="term" value="F:beta-glucosidase activity"/>
    <property type="evidence" value="ECO:0007669"/>
    <property type="project" value="TreeGrafter"/>
</dbReference>
<dbReference type="InterPro" id="IPR050386">
    <property type="entry name" value="Glycosyl_hydrolase_5"/>
</dbReference>
<dbReference type="PANTHER" id="PTHR31297">
    <property type="entry name" value="GLUCAN ENDO-1,6-BETA-GLUCOSIDASE B"/>
    <property type="match status" value="1"/>
</dbReference>
<evidence type="ECO:0000256" key="7">
    <source>
        <dbReference type="ARBA" id="ARBA00023136"/>
    </source>
</evidence>
<evidence type="ECO:0000256" key="1">
    <source>
        <dbReference type="ARBA" id="ARBA00004401"/>
    </source>
</evidence>
<dbReference type="InterPro" id="IPR017853">
    <property type="entry name" value="GH"/>
</dbReference>
<reference evidence="16 17" key="1">
    <citation type="submission" date="2018-06" db="EMBL/GenBank/DDBJ databases">
        <authorList>
            <consortium name="Pathogen Informatics"/>
            <person name="Doyle S."/>
        </authorList>
    </citation>
    <scope>NUCLEOTIDE SEQUENCE [LARGE SCALE GENOMIC DNA]</scope>
    <source>
        <strain evidence="17">NCTC 10815</strain>
    </source>
</reference>
<evidence type="ECO:0000256" key="14">
    <source>
        <dbReference type="SAM" id="Phobius"/>
    </source>
</evidence>
<keyword evidence="4 13" id="KW-0378">Hydrolase</keyword>
<evidence type="ECO:0000256" key="2">
    <source>
        <dbReference type="ARBA" id="ARBA00022475"/>
    </source>
</evidence>
<dbReference type="Proteomes" id="UP000254879">
    <property type="component" value="Unassembled WGS sequence"/>
</dbReference>
<evidence type="ECO:0000256" key="11">
    <source>
        <dbReference type="ARBA" id="ARBA00037126"/>
    </source>
</evidence>
<dbReference type="GO" id="GO:0005886">
    <property type="term" value="C:plasma membrane"/>
    <property type="evidence" value="ECO:0007669"/>
    <property type="project" value="UniProtKB-SubCell"/>
</dbReference>
<keyword evidence="2" id="KW-1003">Cell membrane</keyword>
<evidence type="ECO:0000256" key="13">
    <source>
        <dbReference type="RuleBase" id="RU361153"/>
    </source>
</evidence>
<evidence type="ECO:0000256" key="12">
    <source>
        <dbReference type="ARBA" id="ARBA00041260"/>
    </source>
</evidence>
<dbReference type="Gene3D" id="2.80.10.50">
    <property type="match status" value="1"/>
</dbReference>
<keyword evidence="5" id="KW-0735">Signal-anchor</keyword>
<dbReference type="CDD" id="cd00257">
    <property type="entry name" value="beta-trefoil_FSCN-like"/>
    <property type="match status" value="1"/>
</dbReference>
<keyword evidence="9 13" id="KW-0326">Glycosidase</keyword>
<evidence type="ECO:0000256" key="6">
    <source>
        <dbReference type="ARBA" id="ARBA00022989"/>
    </source>
</evidence>
<evidence type="ECO:0000259" key="15">
    <source>
        <dbReference type="Pfam" id="PF00150"/>
    </source>
</evidence>
<dbReference type="GO" id="GO:0071555">
    <property type="term" value="P:cell wall organization"/>
    <property type="evidence" value="ECO:0007669"/>
    <property type="project" value="UniProtKB-KW"/>
</dbReference>
<evidence type="ECO:0000256" key="5">
    <source>
        <dbReference type="ARBA" id="ARBA00022968"/>
    </source>
</evidence>
<evidence type="ECO:0000256" key="8">
    <source>
        <dbReference type="ARBA" id="ARBA00023180"/>
    </source>
</evidence>
<dbReference type="Gene3D" id="3.20.20.80">
    <property type="entry name" value="Glycosidases"/>
    <property type="match status" value="1"/>
</dbReference>
<comment type="function">
    <text evidence="11">Glucosidase involved in the degradation of cellulosic biomass. Active on lichenan.</text>
</comment>
<keyword evidence="6 14" id="KW-1133">Transmembrane helix</keyword>
<gene>
    <name evidence="16" type="ORF">NCTC10815_01679</name>
</gene>
<dbReference type="EMBL" id="UGPG01000001">
    <property type="protein sequence ID" value="STY44338.1"/>
    <property type="molecule type" value="Genomic_DNA"/>
</dbReference>
<evidence type="ECO:0000256" key="3">
    <source>
        <dbReference type="ARBA" id="ARBA00022692"/>
    </source>
</evidence>
<dbReference type="AlphaFoldDB" id="A0A378MDC5"/>
<dbReference type="RefSeq" id="WP_115345941.1">
    <property type="nucleotide sequence ID" value="NZ_UGPG01000001.1"/>
</dbReference>
<keyword evidence="7 14" id="KW-0472">Membrane</keyword>
<dbReference type="GO" id="GO:0005576">
    <property type="term" value="C:extracellular region"/>
    <property type="evidence" value="ECO:0007669"/>
    <property type="project" value="TreeGrafter"/>
</dbReference>
<evidence type="ECO:0000256" key="9">
    <source>
        <dbReference type="ARBA" id="ARBA00023295"/>
    </source>
</evidence>
<feature type="transmembrane region" description="Helical" evidence="14">
    <location>
        <begin position="12"/>
        <end position="32"/>
    </location>
</feature>
<sequence length="551" mass="62189">MIGKSEKRGLMGKWLITAVLLGIISLVVGFGGNKTEAKALEGQDFLKTDRTLIKNAKGQEVQLRGVNAGGWLVQEEWMNPTNAKDQKTMMDTFKNRFGAAGRDELIKVYEDNYWTTKDFDNVQNMGANVLRLPFTYMNLVDDNGNLKADAWNRLDWFIDNSAKRGMYVILDMHGAFGSQNGMDHSGEINDGKQLYDNPANRAKTLWLWEKIAEHYNGNPAVAGYDTINEPGIKAAATNKVQWDFYDEIYKKIRNKDKEHIVIMESCWDAKDLPRPQTYNWTNIVYEYHYYPWSAEKDLAAQKKYFDSKVVDINQANYNVPTFIGEFNVFGLTDGWKYALNTFNTNRWSWTSWSYKVTGTNNNWGIYNHNPAKVDIYNDSKEVIKQKWSNVRTEQGAVNQSLYNVIKEGFQGGVATIQDGKYYLVSSANNKVVTAEDAGNKTLAANRDNYGGAWETLLVKNNSDGTVSFQSEANGKYVTAVLDEQSQLLARASTIGDWEKFRFVPTGNGDFGIQSAANNKFVSANLNNGGQLFATQNLIGGAWEAFKVNKVN</sequence>
<evidence type="ECO:0000256" key="4">
    <source>
        <dbReference type="ARBA" id="ARBA00022801"/>
    </source>
</evidence>
<evidence type="ECO:0000256" key="10">
    <source>
        <dbReference type="ARBA" id="ARBA00023316"/>
    </source>
</evidence>
<keyword evidence="3 14" id="KW-0812">Transmembrane</keyword>
<keyword evidence="10" id="KW-0961">Cell wall biogenesis/degradation</keyword>
<name>A0A378MDC5_LISGR</name>
<comment type="subcellular location">
    <subcellularLocation>
        <location evidence="1">Cell membrane</location>
        <topology evidence="1">Single-pass type II membrane protein</topology>
    </subcellularLocation>
</comment>
<proteinExistence type="inferred from homology"/>
<dbReference type="Pfam" id="PF00150">
    <property type="entry name" value="Cellulase"/>
    <property type="match status" value="1"/>
</dbReference>
<dbReference type="GO" id="GO:0009251">
    <property type="term" value="P:glucan catabolic process"/>
    <property type="evidence" value="ECO:0007669"/>
    <property type="project" value="TreeGrafter"/>
</dbReference>
<comment type="similarity">
    <text evidence="13">Belongs to the glycosyl hydrolase 5 (cellulase A) family.</text>
</comment>
<dbReference type="PANTHER" id="PTHR31297:SF34">
    <property type="entry name" value="GLUCAN 1,3-BETA-GLUCOSIDASE 2"/>
    <property type="match status" value="1"/>
</dbReference>
<evidence type="ECO:0000313" key="17">
    <source>
        <dbReference type="Proteomes" id="UP000254879"/>
    </source>
</evidence>
<keyword evidence="8" id="KW-0325">Glycoprotein</keyword>
<feature type="domain" description="Glycoside hydrolase family 5" evidence="15">
    <location>
        <begin position="111"/>
        <end position="355"/>
    </location>
</feature>
<organism evidence="16 17">
    <name type="scientific">Listeria grayi</name>
    <name type="common">Listeria murrayi</name>
    <dbReference type="NCBI Taxonomy" id="1641"/>
    <lineage>
        <taxon>Bacteria</taxon>
        <taxon>Bacillati</taxon>
        <taxon>Bacillota</taxon>
        <taxon>Bacilli</taxon>
        <taxon>Bacillales</taxon>
        <taxon>Listeriaceae</taxon>
        <taxon>Listeria</taxon>
    </lineage>
</organism>
<dbReference type="SUPFAM" id="SSF51445">
    <property type="entry name" value="(Trans)glycosidases"/>
    <property type="match status" value="1"/>
</dbReference>
<dbReference type="SUPFAM" id="SSF50405">
    <property type="entry name" value="Actin-crosslinking proteins"/>
    <property type="match status" value="1"/>
</dbReference>
<evidence type="ECO:0000313" key="16">
    <source>
        <dbReference type="EMBL" id="STY44338.1"/>
    </source>
</evidence>